<proteinExistence type="predicted"/>
<dbReference type="HOGENOM" id="CLU_3106442_0_0_1"/>
<evidence type="ECO:0000313" key="1">
    <source>
        <dbReference type="EMBL" id="EXL67931.1"/>
    </source>
</evidence>
<dbReference type="AlphaFoldDB" id="X0H7L2"/>
<dbReference type="Proteomes" id="UP000030676">
    <property type="component" value="Unassembled WGS sequence"/>
</dbReference>
<reference evidence="1" key="1">
    <citation type="submission" date="2011-11" db="EMBL/GenBank/DDBJ databases">
        <title>The Genome Sequence of Fusarium oxysporum PHW808.</title>
        <authorList>
            <consortium name="The Broad Institute Genome Sequencing Platform"/>
            <person name="Ma L.-J."/>
            <person name="Gale L.R."/>
            <person name="Schwartz D.C."/>
            <person name="Zhou S."/>
            <person name="Corby-Kistler H."/>
            <person name="Young S.K."/>
            <person name="Zeng Q."/>
            <person name="Gargeya S."/>
            <person name="Fitzgerald M."/>
            <person name="Haas B."/>
            <person name="Abouelleil A."/>
            <person name="Alvarado L."/>
            <person name="Arachchi H.M."/>
            <person name="Berlin A."/>
            <person name="Brown A."/>
            <person name="Chapman S.B."/>
            <person name="Chen Z."/>
            <person name="Dunbar C."/>
            <person name="Freedman E."/>
            <person name="Gearin G."/>
            <person name="Goldberg J."/>
            <person name="Griggs A."/>
            <person name="Gujja S."/>
            <person name="Heiman D."/>
            <person name="Howarth C."/>
            <person name="Larson L."/>
            <person name="Lui A."/>
            <person name="MacDonald P.J.P."/>
            <person name="Montmayeur A."/>
            <person name="Murphy C."/>
            <person name="Neiman D."/>
            <person name="Pearson M."/>
            <person name="Priest M."/>
            <person name="Roberts A."/>
            <person name="Saif S."/>
            <person name="Shea T."/>
            <person name="Shenoy N."/>
            <person name="Sisk P."/>
            <person name="Stolte C."/>
            <person name="Sykes S."/>
            <person name="Wortman J."/>
            <person name="Nusbaum C."/>
            <person name="Birren B."/>
        </authorList>
    </citation>
    <scope>NUCLEOTIDE SEQUENCE [LARGE SCALE GENOMIC DNA]</scope>
    <source>
        <strain evidence="1">54008</strain>
    </source>
</reference>
<protein>
    <submittedName>
        <fullName evidence="1">Uncharacterized protein</fullName>
    </submittedName>
</protein>
<dbReference type="EMBL" id="KK033320">
    <property type="protein sequence ID" value="EXL67931.1"/>
    <property type="molecule type" value="Genomic_DNA"/>
</dbReference>
<accession>X0H7L2</accession>
<reference evidence="1" key="2">
    <citation type="submission" date="2014-03" db="EMBL/GenBank/DDBJ databases">
        <title>The Genome Annotation of Fusarium oxysporum PHW808.</title>
        <authorList>
            <consortium name="The Broad Institute Genomics Platform"/>
            <person name="Ma L.-J."/>
            <person name="Corby-Kistler H."/>
            <person name="Broz K."/>
            <person name="Gale L.R."/>
            <person name="Jonkers W."/>
            <person name="O'Donnell K."/>
            <person name="Ploetz R."/>
            <person name="Steinberg C."/>
            <person name="Schwartz D.C."/>
            <person name="VanEtten H."/>
            <person name="Zhou S."/>
            <person name="Young S.K."/>
            <person name="Zeng Q."/>
            <person name="Gargeya S."/>
            <person name="Fitzgerald M."/>
            <person name="Abouelleil A."/>
            <person name="Alvarado L."/>
            <person name="Chapman S.B."/>
            <person name="Gainer-Dewar J."/>
            <person name="Goldberg J."/>
            <person name="Griggs A."/>
            <person name="Gujja S."/>
            <person name="Hansen M."/>
            <person name="Howarth C."/>
            <person name="Imamovic A."/>
            <person name="Ireland A."/>
            <person name="Larimer J."/>
            <person name="McCowan C."/>
            <person name="Murphy C."/>
            <person name="Pearson M."/>
            <person name="Poon T.W."/>
            <person name="Priest M."/>
            <person name="Roberts A."/>
            <person name="Saif S."/>
            <person name="Shea T."/>
            <person name="Sykes S."/>
            <person name="Wortman J."/>
            <person name="Nusbaum C."/>
            <person name="Birren B."/>
        </authorList>
    </citation>
    <scope>NUCLEOTIDE SEQUENCE</scope>
    <source>
        <strain evidence="1">54008</strain>
    </source>
</reference>
<sequence>MVIDSERDLLVERPRVGVRKRKLEEVIARVWKRRESKEDVVIAQLMYQKIC</sequence>
<name>X0H7L2_FUSOX</name>
<gene>
    <name evidence="1" type="ORF">FOPG_15982</name>
</gene>
<organism evidence="1">
    <name type="scientific">Fusarium oxysporum f. sp. conglutinans race 2 54008</name>
    <dbReference type="NCBI Taxonomy" id="1089457"/>
    <lineage>
        <taxon>Eukaryota</taxon>
        <taxon>Fungi</taxon>
        <taxon>Dikarya</taxon>
        <taxon>Ascomycota</taxon>
        <taxon>Pezizomycotina</taxon>
        <taxon>Sordariomycetes</taxon>
        <taxon>Hypocreomycetidae</taxon>
        <taxon>Hypocreales</taxon>
        <taxon>Nectriaceae</taxon>
        <taxon>Fusarium</taxon>
        <taxon>Fusarium oxysporum species complex</taxon>
    </lineage>
</organism>